<evidence type="ECO:0000256" key="5">
    <source>
        <dbReference type="ARBA" id="ARBA00023136"/>
    </source>
</evidence>
<feature type="transmembrane region" description="Helical" evidence="7">
    <location>
        <begin position="130"/>
        <end position="148"/>
    </location>
</feature>
<evidence type="ECO:0000256" key="4">
    <source>
        <dbReference type="ARBA" id="ARBA00022989"/>
    </source>
</evidence>
<feature type="transmembrane region" description="Helical" evidence="7">
    <location>
        <begin position="232"/>
        <end position="254"/>
    </location>
</feature>
<feature type="transmembrane region" description="Helical" evidence="7">
    <location>
        <begin position="357"/>
        <end position="379"/>
    </location>
</feature>
<keyword evidence="2" id="KW-1003">Cell membrane</keyword>
<dbReference type="Pfam" id="PF07690">
    <property type="entry name" value="MFS_1"/>
    <property type="match status" value="1"/>
</dbReference>
<protein>
    <submittedName>
        <fullName evidence="9">Purine ribonucleoside efflux pump NepI</fullName>
    </submittedName>
</protein>
<accession>A0ABM9K0J2</accession>
<dbReference type="InterPro" id="IPR050189">
    <property type="entry name" value="MFS_Efflux_Transporters"/>
</dbReference>
<evidence type="ECO:0000256" key="2">
    <source>
        <dbReference type="ARBA" id="ARBA00022475"/>
    </source>
</evidence>
<feature type="transmembrane region" description="Helical" evidence="7">
    <location>
        <begin position="298"/>
        <end position="316"/>
    </location>
</feature>
<evidence type="ECO:0000256" key="7">
    <source>
        <dbReference type="SAM" id="Phobius"/>
    </source>
</evidence>
<reference evidence="9 10" key="1">
    <citation type="submission" date="2023-07" db="EMBL/GenBank/DDBJ databases">
        <authorList>
            <person name="Peeters C."/>
        </authorList>
    </citation>
    <scope>NUCLEOTIDE SEQUENCE [LARGE SCALE GENOMIC DNA]</scope>
    <source>
        <strain evidence="9 10">LMG 19083</strain>
    </source>
</reference>
<feature type="region of interest" description="Disordered" evidence="6">
    <location>
        <begin position="1"/>
        <end position="27"/>
    </location>
</feature>
<evidence type="ECO:0000313" key="9">
    <source>
        <dbReference type="EMBL" id="CAJ0808794.1"/>
    </source>
</evidence>
<sequence>MTEAPSTLTPRLDRKPKEKPPAAAARREQSSHWSGVFAMALCVFALIASEFMPVSLLTPIAADLHVSEGVAGQGIAVSGAFAVLTSLMLPALARRMDRKSILLWMTASMAASGALIALAPGLAMYMMGRALIGVAVGGFWSISAATAIRLVPTPKVPRALAIFNGGNALATVIAAPLGSFVGSLIGWRGAFFGLIPVAVLAFAWQWVSLPAMPANSPASGSRNALRLLADPLVLLGMAAVGLFFAGQFALFTYVRPFLEGPTNVGASTFSLVLLAIGLAGFIGTAVIGWFLSRNLYRTLIGIPLAMAAVAVGLTLFGGLTGAAVGLLALWGLLATAAPVGWWSWLATTLPESAEAGGGLMVAVIQLAIALGSTVGGVLFDARGYATTFGFSAVLLVFAAALALATAYRSRQVA</sequence>
<gene>
    <name evidence="9" type="primary">nepI_2</name>
    <name evidence="9" type="ORF">LMG19083_04774</name>
</gene>
<organism evidence="9 10">
    <name type="scientific">Ralstonia psammae</name>
    <dbReference type="NCBI Taxonomy" id="3058598"/>
    <lineage>
        <taxon>Bacteria</taxon>
        <taxon>Pseudomonadati</taxon>
        <taxon>Pseudomonadota</taxon>
        <taxon>Betaproteobacteria</taxon>
        <taxon>Burkholderiales</taxon>
        <taxon>Burkholderiaceae</taxon>
        <taxon>Ralstonia</taxon>
    </lineage>
</organism>
<evidence type="ECO:0000313" key="10">
    <source>
        <dbReference type="Proteomes" id="UP001189813"/>
    </source>
</evidence>
<dbReference type="Gene3D" id="1.20.1250.20">
    <property type="entry name" value="MFS general substrate transporter like domains"/>
    <property type="match status" value="1"/>
</dbReference>
<evidence type="ECO:0000259" key="8">
    <source>
        <dbReference type="PROSITE" id="PS50850"/>
    </source>
</evidence>
<feature type="domain" description="Major facilitator superfamily (MFS) profile" evidence="8">
    <location>
        <begin position="35"/>
        <end position="410"/>
    </location>
</feature>
<dbReference type="PANTHER" id="PTHR43124">
    <property type="entry name" value="PURINE EFFLUX PUMP PBUE"/>
    <property type="match status" value="1"/>
</dbReference>
<dbReference type="InterPro" id="IPR011701">
    <property type="entry name" value="MFS"/>
</dbReference>
<name>A0ABM9K0J2_9RALS</name>
<feature type="transmembrane region" description="Helical" evidence="7">
    <location>
        <begin position="70"/>
        <end position="89"/>
    </location>
</feature>
<keyword evidence="4 7" id="KW-1133">Transmembrane helix</keyword>
<dbReference type="CDD" id="cd17324">
    <property type="entry name" value="MFS_NepI_like"/>
    <property type="match status" value="1"/>
</dbReference>
<dbReference type="PROSITE" id="PS50850">
    <property type="entry name" value="MFS"/>
    <property type="match status" value="1"/>
</dbReference>
<feature type="transmembrane region" description="Helical" evidence="7">
    <location>
        <begin position="322"/>
        <end position="345"/>
    </location>
</feature>
<dbReference type="EMBL" id="CATZBU010000021">
    <property type="protein sequence ID" value="CAJ0808794.1"/>
    <property type="molecule type" value="Genomic_DNA"/>
</dbReference>
<keyword evidence="10" id="KW-1185">Reference proteome</keyword>
<dbReference type="Proteomes" id="UP001189813">
    <property type="component" value="Unassembled WGS sequence"/>
</dbReference>
<feature type="transmembrane region" description="Helical" evidence="7">
    <location>
        <begin position="101"/>
        <end position="124"/>
    </location>
</feature>
<evidence type="ECO:0000256" key="6">
    <source>
        <dbReference type="SAM" id="MobiDB-lite"/>
    </source>
</evidence>
<dbReference type="SUPFAM" id="SSF103473">
    <property type="entry name" value="MFS general substrate transporter"/>
    <property type="match status" value="1"/>
</dbReference>
<feature type="transmembrane region" description="Helical" evidence="7">
    <location>
        <begin position="266"/>
        <end position="291"/>
    </location>
</feature>
<dbReference type="InterPro" id="IPR020846">
    <property type="entry name" value="MFS_dom"/>
</dbReference>
<comment type="subcellular location">
    <subcellularLocation>
        <location evidence="1">Cell membrane</location>
        <topology evidence="1">Multi-pass membrane protein</topology>
    </subcellularLocation>
</comment>
<feature type="transmembrane region" description="Helical" evidence="7">
    <location>
        <begin position="36"/>
        <end position="58"/>
    </location>
</feature>
<comment type="caution">
    <text evidence="9">The sequence shown here is derived from an EMBL/GenBank/DDBJ whole genome shotgun (WGS) entry which is preliminary data.</text>
</comment>
<keyword evidence="5 7" id="KW-0472">Membrane</keyword>
<feature type="compositionally biased region" description="Basic and acidic residues" evidence="6">
    <location>
        <begin position="11"/>
        <end position="27"/>
    </location>
</feature>
<feature type="transmembrane region" description="Helical" evidence="7">
    <location>
        <begin position="160"/>
        <end position="185"/>
    </location>
</feature>
<dbReference type="InterPro" id="IPR036259">
    <property type="entry name" value="MFS_trans_sf"/>
</dbReference>
<feature type="transmembrane region" description="Helical" evidence="7">
    <location>
        <begin position="191"/>
        <end position="211"/>
    </location>
</feature>
<keyword evidence="3 7" id="KW-0812">Transmembrane</keyword>
<dbReference type="PANTHER" id="PTHR43124:SF5">
    <property type="entry name" value="PURINE RIBONUCLEOSIDE EFFLUX PUMP NEPI"/>
    <property type="match status" value="1"/>
</dbReference>
<evidence type="ECO:0000256" key="3">
    <source>
        <dbReference type="ARBA" id="ARBA00022692"/>
    </source>
</evidence>
<proteinExistence type="predicted"/>
<evidence type="ECO:0000256" key="1">
    <source>
        <dbReference type="ARBA" id="ARBA00004651"/>
    </source>
</evidence>
<feature type="transmembrane region" description="Helical" evidence="7">
    <location>
        <begin position="385"/>
        <end position="407"/>
    </location>
</feature>